<feature type="transmembrane region" description="Helical" evidence="9">
    <location>
        <begin position="240"/>
        <end position="263"/>
    </location>
</feature>
<organism evidence="12 13">
    <name type="scientific">Hydrogenispora ethanolica</name>
    <dbReference type="NCBI Taxonomy" id="1082276"/>
    <lineage>
        <taxon>Bacteria</taxon>
        <taxon>Bacillati</taxon>
        <taxon>Bacillota</taxon>
        <taxon>Hydrogenispora</taxon>
    </lineage>
</organism>
<dbReference type="Proteomes" id="UP000295008">
    <property type="component" value="Unassembled WGS sequence"/>
</dbReference>
<keyword evidence="4 9" id="KW-0812">Transmembrane</keyword>
<dbReference type="SUPFAM" id="SSF52540">
    <property type="entry name" value="P-loop containing nucleoside triphosphate hydrolases"/>
    <property type="match status" value="1"/>
</dbReference>
<dbReference type="FunFam" id="3.40.50.300:FF:000221">
    <property type="entry name" value="Multidrug ABC transporter ATP-binding protein"/>
    <property type="match status" value="1"/>
</dbReference>
<evidence type="ECO:0000259" key="11">
    <source>
        <dbReference type="PROSITE" id="PS50929"/>
    </source>
</evidence>
<keyword evidence="3" id="KW-1003">Cell membrane</keyword>
<dbReference type="AlphaFoldDB" id="A0A4R1S293"/>
<keyword evidence="13" id="KW-1185">Reference proteome</keyword>
<feature type="domain" description="ABC transmembrane type-1" evidence="11">
    <location>
        <begin position="16"/>
        <end position="292"/>
    </location>
</feature>
<feature type="domain" description="ABC transporter" evidence="10">
    <location>
        <begin position="329"/>
        <end position="563"/>
    </location>
</feature>
<dbReference type="PROSITE" id="PS50929">
    <property type="entry name" value="ABC_TM1F"/>
    <property type="match status" value="1"/>
</dbReference>
<name>A0A4R1S293_HYDET</name>
<dbReference type="Gene3D" id="1.20.1560.10">
    <property type="entry name" value="ABC transporter type 1, transmembrane domain"/>
    <property type="match status" value="1"/>
</dbReference>
<dbReference type="InterPro" id="IPR003439">
    <property type="entry name" value="ABC_transporter-like_ATP-bd"/>
</dbReference>
<dbReference type="PROSITE" id="PS00211">
    <property type="entry name" value="ABC_TRANSPORTER_1"/>
    <property type="match status" value="1"/>
</dbReference>
<feature type="transmembrane region" description="Helical" evidence="9">
    <location>
        <begin position="52"/>
        <end position="75"/>
    </location>
</feature>
<comment type="subcellular location">
    <subcellularLocation>
        <location evidence="1">Cell membrane</location>
        <topology evidence="1">Multi-pass membrane protein</topology>
    </subcellularLocation>
</comment>
<dbReference type="PANTHER" id="PTHR43394:SF1">
    <property type="entry name" value="ATP-BINDING CASSETTE SUB-FAMILY B MEMBER 10, MITOCHONDRIAL"/>
    <property type="match status" value="1"/>
</dbReference>
<dbReference type="GO" id="GO:0015421">
    <property type="term" value="F:ABC-type oligopeptide transporter activity"/>
    <property type="evidence" value="ECO:0007669"/>
    <property type="project" value="TreeGrafter"/>
</dbReference>
<keyword evidence="6 12" id="KW-0067">ATP-binding</keyword>
<feature type="transmembrane region" description="Helical" evidence="9">
    <location>
        <begin position="20"/>
        <end position="40"/>
    </location>
</feature>
<comment type="caution">
    <text evidence="12">The sequence shown here is derived from an EMBL/GenBank/DDBJ whole genome shotgun (WGS) entry which is preliminary data.</text>
</comment>
<evidence type="ECO:0000256" key="2">
    <source>
        <dbReference type="ARBA" id="ARBA00022448"/>
    </source>
</evidence>
<dbReference type="GO" id="GO:0005886">
    <property type="term" value="C:plasma membrane"/>
    <property type="evidence" value="ECO:0007669"/>
    <property type="project" value="UniProtKB-SubCell"/>
</dbReference>
<dbReference type="Pfam" id="PF00005">
    <property type="entry name" value="ABC_tran"/>
    <property type="match status" value="1"/>
</dbReference>
<evidence type="ECO:0000256" key="5">
    <source>
        <dbReference type="ARBA" id="ARBA00022741"/>
    </source>
</evidence>
<protein>
    <submittedName>
        <fullName evidence="12">ATP-binding cassette subfamily B protein</fullName>
    </submittedName>
</protein>
<dbReference type="GO" id="GO:0005524">
    <property type="term" value="F:ATP binding"/>
    <property type="evidence" value="ECO:0007669"/>
    <property type="project" value="UniProtKB-KW"/>
</dbReference>
<keyword evidence="2" id="KW-0813">Transport</keyword>
<dbReference type="GO" id="GO:0016887">
    <property type="term" value="F:ATP hydrolysis activity"/>
    <property type="evidence" value="ECO:0007669"/>
    <property type="project" value="InterPro"/>
</dbReference>
<evidence type="ECO:0000256" key="7">
    <source>
        <dbReference type="ARBA" id="ARBA00022989"/>
    </source>
</evidence>
<feature type="transmembrane region" description="Helical" evidence="9">
    <location>
        <begin position="156"/>
        <end position="173"/>
    </location>
</feature>
<reference evidence="12 13" key="1">
    <citation type="submission" date="2019-03" db="EMBL/GenBank/DDBJ databases">
        <title>Genomic Encyclopedia of Type Strains, Phase IV (KMG-IV): sequencing the most valuable type-strain genomes for metagenomic binning, comparative biology and taxonomic classification.</title>
        <authorList>
            <person name="Goeker M."/>
        </authorList>
    </citation>
    <scope>NUCLEOTIDE SEQUENCE [LARGE SCALE GENOMIC DNA]</scope>
    <source>
        <strain evidence="12 13">LX-B</strain>
    </source>
</reference>
<dbReference type="InterPro" id="IPR003593">
    <property type="entry name" value="AAA+_ATPase"/>
</dbReference>
<dbReference type="SUPFAM" id="SSF90123">
    <property type="entry name" value="ABC transporter transmembrane region"/>
    <property type="match status" value="1"/>
</dbReference>
<dbReference type="CDD" id="cd07346">
    <property type="entry name" value="ABC_6TM_exporters"/>
    <property type="match status" value="1"/>
</dbReference>
<keyword evidence="8 9" id="KW-0472">Membrane</keyword>
<dbReference type="PANTHER" id="PTHR43394">
    <property type="entry name" value="ATP-DEPENDENT PERMEASE MDL1, MITOCHONDRIAL"/>
    <property type="match status" value="1"/>
</dbReference>
<evidence type="ECO:0000313" key="13">
    <source>
        <dbReference type="Proteomes" id="UP000295008"/>
    </source>
</evidence>
<evidence type="ECO:0000259" key="10">
    <source>
        <dbReference type="PROSITE" id="PS50893"/>
    </source>
</evidence>
<keyword evidence="7 9" id="KW-1133">Transmembrane helix</keyword>
<evidence type="ECO:0000256" key="3">
    <source>
        <dbReference type="ARBA" id="ARBA00022475"/>
    </source>
</evidence>
<keyword evidence="5" id="KW-0547">Nucleotide-binding</keyword>
<gene>
    <name evidence="12" type="ORF">EDC14_1005155</name>
</gene>
<dbReference type="InterPro" id="IPR027417">
    <property type="entry name" value="P-loop_NTPase"/>
</dbReference>
<dbReference type="OrthoDB" id="9762778at2"/>
<evidence type="ECO:0000256" key="8">
    <source>
        <dbReference type="ARBA" id="ARBA00023136"/>
    </source>
</evidence>
<dbReference type="InterPro" id="IPR017871">
    <property type="entry name" value="ABC_transporter-like_CS"/>
</dbReference>
<accession>A0A4R1S293</accession>
<evidence type="ECO:0000313" key="12">
    <source>
        <dbReference type="EMBL" id="TCL73293.1"/>
    </source>
</evidence>
<proteinExistence type="predicted"/>
<evidence type="ECO:0000256" key="4">
    <source>
        <dbReference type="ARBA" id="ARBA00022692"/>
    </source>
</evidence>
<dbReference type="EMBL" id="SLUN01000005">
    <property type="protein sequence ID" value="TCL73293.1"/>
    <property type="molecule type" value="Genomic_DNA"/>
</dbReference>
<dbReference type="SMART" id="SM00382">
    <property type="entry name" value="AAA"/>
    <property type="match status" value="1"/>
</dbReference>
<sequence>MKENNFMKEFKKKGRLSSVLTSVSVIAGMIPIFVVMLMVGFLSKGNVVTGSIWALGALICLCQAVKAVFYALAIWKAHDSAYSSLAEIRLALIEHLRNMTLRFFQKRKTGDLANIINHDVERVELYLAHTLPEVVITNVLLAVIFISVMILDWRLGLAMISTIPLVFLAMYIFNKLWTRMIEKYHQSVKTMSEDLMEYIATIPAIKAFSKDEKKTEQVLDSLHAYIAWAKKATIGEAIPMSFIMMLLEGGMIVLTILGSILLRGNQIDMVKFILAVILGGQFSEAFARLMSFEHSKAVFKNTMATIDSVMGVEPEEENEKCRDLPAGDIEFKNIHFSYDGEKKALEDINLVFQKNTVNAIVGPSGSGKSTLANLLMGFWKADGGKITIGGKSIDAMHERDLSALVSIVQQEVFLFNTSIAENIRIGKKDAGREEVIEAAKKAQIHDMIMSLPRGYETAVGEAGARLSGGEKQRISIARMILKNAPVVILDEATAAIDPYHEYLIQKAISNLGKNKTLIIIAHHLNTITHADQILVMEDGRIKARGKHEELLKSSRMYQAMVKAQNEVDGWQIKEAKAL</sequence>
<dbReference type="InterPro" id="IPR036640">
    <property type="entry name" value="ABC1_TM_sf"/>
</dbReference>
<dbReference type="Gene3D" id="3.40.50.300">
    <property type="entry name" value="P-loop containing nucleotide triphosphate hydrolases"/>
    <property type="match status" value="1"/>
</dbReference>
<dbReference type="InterPro" id="IPR011527">
    <property type="entry name" value="ABC1_TM_dom"/>
</dbReference>
<dbReference type="PROSITE" id="PS50893">
    <property type="entry name" value="ABC_TRANSPORTER_2"/>
    <property type="match status" value="1"/>
</dbReference>
<dbReference type="Pfam" id="PF00664">
    <property type="entry name" value="ABC_membrane"/>
    <property type="match status" value="1"/>
</dbReference>
<evidence type="ECO:0000256" key="1">
    <source>
        <dbReference type="ARBA" id="ARBA00004651"/>
    </source>
</evidence>
<dbReference type="InterPro" id="IPR039421">
    <property type="entry name" value="Type_1_exporter"/>
</dbReference>
<feature type="transmembrane region" description="Helical" evidence="9">
    <location>
        <begin position="131"/>
        <end position="150"/>
    </location>
</feature>
<evidence type="ECO:0000256" key="6">
    <source>
        <dbReference type="ARBA" id="ARBA00022840"/>
    </source>
</evidence>
<dbReference type="RefSeq" id="WP_132013441.1">
    <property type="nucleotide sequence ID" value="NZ_SLUN01000005.1"/>
</dbReference>
<evidence type="ECO:0000256" key="9">
    <source>
        <dbReference type="SAM" id="Phobius"/>
    </source>
</evidence>